<dbReference type="GO" id="GO:0005829">
    <property type="term" value="C:cytosol"/>
    <property type="evidence" value="ECO:0007669"/>
    <property type="project" value="TreeGrafter"/>
</dbReference>
<dbReference type="NCBIfam" id="NF003952">
    <property type="entry name" value="PRK05450.1-5"/>
    <property type="match status" value="1"/>
</dbReference>
<dbReference type="GO" id="GO:0009103">
    <property type="term" value="P:lipopolysaccharide biosynthetic process"/>
    <property type="evidence" value="ECO:0007669"/>
    <property type="project" value="UniProtKB-KW"/>
</dbReference>
<dbReference type="NCBIfam" id="TIGR00466">
    <property type="entry name" value="kdsB"/>
    <property type="match status" value="1"/>
</dbReference>
<dbReference type="PANTHER" id="PTHR42866">
    <property type="entry name" value="3-DEOXY-MANNO-OCTULOSONATE CYTIDYLYLTRANSFERASE"/>
    <property type="match status" value="1"/>
</dbReference>
<accession>A0A3D8IRB4</accession>
<dbReference type="AlphaFoldDB" id="A0A3D8IRB4"/>
<evidence type="ECO:0000256" key="1">
    <source>
        <dbReference type="ARBA" id="ARBA00022679"/>
    </source>
</evidence>
<dbReference type="Proteomes" id="UP000256379">
    <property type="component" value="Unassembled WGS sequence"/>
</dbReference>
<protein>
    <submittedName>
        <fullName evidence="4">3-deoxy-manno-octulosonate cytidylyltransferase</fullName>
    </submittedName>
</protein>
<evidence type="ECO:0000313" key="4">
    <source>
        <dbReference type="EMBL" id="RDU67520.1"/>
    </source>
</evidence>
<sequence length="236" mass="26625">MIIIPARLGSTRFPQKILCDIGGMPMFIRSAKNAQEIDEVILALDSHETCEIAKQYNIQYVMTDPAISNGSLRVLEASKILGLKSDTTIINLQADEPFLEHSVILSLRDSMHDNPFMATCAKEIDSENAQNPNIVKVVLNHNSEAIYFSRSCIPFYRDNANVEQKYLGHLGLYAYSKESLEELADLPETELENIEKLEQLRAIYYNKIIKVVCVESHSIGIDTPQDLEEAKKMYGI</sequence>
<dbReference type="GO" id="GO:0008690">
    <property type="term" value="F:3-deoxy-manno-octulosonate cytidylyltransferase activity"/>
    <property type="evidence" value="ECO:0007669"/>
    <property type="project" value="InterPro"/>
</dbReference>
<dbReference type="Pfam" id="PF02348">
    <property type="entry name" value="CTP_transf_3"/>
    <property type="match status" value="1"/>
</dbReference>
<evidence type="ECO:0000313" key="5">
    <source>
        <dbReference type="Proteomes" id="UP000256379"/>
    </source>
</evidence>
<dbReference type="InterPro" id="IPR004528">
    <property type="entry name" value="KdsB"/>
</dbReference>
<proteinExistence type="predicted"/>
<dbReference type="InterPro" id="IPR003329">
    <property type="entry name" value="Cytidylyl_trans"/>
</dbReference>
<evidence type="ECO:0000256" key="2">
    <source>
        <dbReference type="ARBA" id="ARBA00022695"/>
    </source>
</evidence>
<keyword evidence="5" id="KW-1185">Reference proteome</keyword>
<gene>
    <name evidence="4" type="primary">kdsB</name>
    <name evidence="4" type="ORF">CQA53_00390</name>
</gene>
<keyword evidence="1 4" id="KW-0808">Transferase</keyword>
<dbReference type="Gene3D" id="3.90.550.10">
    <property type="entry name" value="Spore Coat Polysaccharide Biosynthesis Protein SpsA, Chain A"/>
    <property type="match status" value="1"/>
</dbReference>
<reference evidence="4 5" key="1">
    <citation type="submission" date="2018-04" db="EMBL/GenBank/DDBJ databases">
        <title>Novel Campyloabacter and Helicobacter Species and Strains.</title>
        <authorList>
            <person name="Mannion A.J."/>
            <person name="Shen Z."/>
            <person name="Fox J.G."/>
        </authorList>
    </citation>
    <scope>NUCLEOTIDE SEQUENCE [LARGE SCALE GENOMIC DNA]</scope>
    <source>
        <strain evidence="4 5">MIT 17-337</strain>
    </source>
</reference>
<dbReference type="RefSeq" id="WP_115542048.1">
    <property type="nucleotide sequence ID" value="NZ_NXLQ01000001.1"/>
</dbReference>
<evidence type="ECO:0000256" key="3">
    <source>
        <dbReference type="ARBA" id="ARBA00022985"/>
    </source>
</evidence>
<dbReference type="InterPro" id="IPR029044">
    <property type="entry name" value="Nucleotide-diphossugar_trans"/>
</dbReference>
<keyword evidence="3" id="KW-0448">Lipopolysaccharide biosynthesis</keyword>
<keyword evidence="2 4" id="KW-0548">Nucleotidyltransferase</keyword>
<comment type="caution">
    <text evidence="4">The sequence shown here is derived from an EMBL/GenBank/DDBJ whole genome shotgun (WGS) entry which is preliminary data.</text>
</comment>
<dbReference type="OrthoDB" id="9815559at2"/>
<name>A0A3D8IRB4_9HELI</name>
<dbReference type="CDD" id="cd02517">
    <property type="entry name" value="CMP-KDO-Synthetase"/>
    <property type="match status" value="1"/>
</dbReference>
<dbReference type="SUPFAM" id="SSF53448">
    <property type="entry name" value="Nucleotide-diphospho-sugar transferases"/>
    <property type="match status" value="1"/>
</dbReference>
<dbReference type="EMBL" id="NXLQ01000001">
    <property type="protein sequence ID" value="RDU67520.1"/>
    <property type="molecule type" value="Genomic_DNA"/>
</dbReference>
<dbReference type="PANTHER" id="PTHR42866:SF2">
    <property type="entry name" value="3-DEOXY-MANNO-OCTULOSONATE CYTIDYLYLTRANSFERASE, MITOCHONDRIAL"/>
    <property type="match status" value="1"/>
</dbReference>
<organism evidence="4 5">
    <name type="scientific">Helicobacter didelphidarum</name>
    <dbReference type="NCBI Taxonomy" id="2040648"/>
    <lineage>
        <taxon>Bacteria</taxon>
        <taxon>Pseudomonadati</taxon>
        <taxon>Campylobacterota</taxon>
        <taxon>Epsilonproteobacteria</taxon>
        <taxon>Campylobacterales</taxon>
        <taxon>Helicobacteraceae</taxon>
        <taxon>Helicobacter</taxon>
    </lineage>
</organism>